<evidence type="ECO:0000256" key="1">
    <source>
        <dbReference type="SAM" id="MobiDB-lite"/>
    </source>
</evidence>
<comment type="caution">
    <text evidence="2">The sequence shown here is derived from an EMBL/GenBank/DDBJ whole genome shotgun (WGS) entry which is preliminary data.</text>
</comment>
<dbReference type="Proteomes" id="UP000276770">
    <property type="component" value="Unassembled WGS sequence"/>
</dbReference>
<gene>
    <name evidence="2" type="ORF">D9X91_08825</name>
</gene>
<evidence type="ECO:0000313" key="3">
    <source>
        <dbReference type="Proteomes" id="UP000276770"/>
    </source>
</evidence>
<evidence type="ECO:0000313" key="2">
    <source>
        <dbReference type="EMBL" id="RLQ95719.1"/>
    </source>
</evidence>
<reference evidence="2 3" key="1">
    <citation type="submission" date="2018-10" db="EMBL/GenBank/DDBJ databases">
        <title>Falsibacillus sp. genome draft.</title>
        <authorList>
            <person name="Shi S."/>
        </authorList>
    </citation>
    <scope>NUCLEOTIDE SEQUENCE [LARGE SCALE GENOMIC DNA]</scope>
    <source>
        <strain evidence="2 3">GY 10110</strain>
    </source>
</reference>
<name>A0A3L7JZY8_9BACI</name>
<dbReference type="OrthoDB" id="2476294at2"/>
<dbReference type="EMBL" id="RCVZ01000005">
    <property type="protein sequence ID" value="RLQ95719.1"/>
    <property type="molecule type" value="Genomic_DNA"/>
</dbReference>
<sequence>MSLKLIEMQVALPRTLDASKTAELIQQRGQVINEEASAQLEKTSVEKRSQISKSENAEKNSNDNKQEKPKHPHSSGKDRRKDNKGYQHPYKGNNFDYSQ</sequence>
<evidence type="ECO:0008006" key="4">
    <source>
        <dbReference type="Google" id="ProtNLM"/>
    </source>
</evidence>
<dbReference type="RefSeq" id="WP_121680245.1">
    <property type="nucleotide sequence ID" value="NZ_RCVZ01000005.1"/>
</dbReference>
<organism evidence="2 3">
    <name type="scientific">Falsibacillus albus</name>
    <dbReference type="NCBI Taxonomy" id="2478915"/>
    <lineage>
        <taxon>Bacteria</taxon>
        <taxon>Bacillati</taxon>
        <taxon>Bacillota</taxon>
        <taxon>Bacilli</taxon>
        <taxon>Bacillales</taxon>
        <taxon>Bacillaceae</taxon>
        <taxon>Falsibacillus</taxon>
    </lineage>
</organism>
<feature type="region of interest" description="Disordered" evidence="1">
    <location>
        <begin position="35"/>
        <end position="99"/>
    </location>
</feature>
<proteinExistence type="predicted"/>
<dbReference type="AlphaFoldDB" id="A0A3L7JZY8"/>
<keyword evidence="3" id="KW-1185">Reference proteome</keyword>
<protein>
    <recommendedName>
        <fullName evidence="4">RNA polymerase subunit sigma</fullName>
    </recommendedName>
</protein>
<feature type="compositionally biased region" description="Basic and acidic residues" evidence="1">
    <location>
        <begin position="43"/>
        <end position="85"/>
    </location>
</feature>
<accession>A0A3L7JZY8</accession>